<dbReference type="InterPro" id="IPR058334">
    <property type="entry name" value="DUF8021"/>
</dbReference>
<dbReference type="Proteomes" id="UP000602395">
    <property type="component" value="Unassembled WGS sequence"/>
</dbReference>
<feature type="domain" description="DUF8021" evidence="1">
    <location>
        <begin position="10"/>
        <end position="119"/>
    </location>
</feature>
<accession>A0ABR7W8P2</accession>
<organism evidence="2 3">
    <name type="scientific">Gordonia hankookensis</name>
    <dbReference type="NCBI Taxonomy" id="589403"/>
    <lineage>
        <taxon>Bacteria</taxon>
        <taxon>Bacillati</taxon>
        <taxon>Actinomycetota</taxon>
        <taxon>Actinomycetes</taxon>
        <taxon>Mycobacteriales</taxon>
        <taxon>Gordoniaceae</taxon>
        <taxon>Gordonia</taxon>
    </lineage>
</organism>
<comment type="caution">
    <text evidence="2">The sequence shown here is derived from an EMBL/GenBank/DDBJ whole genome shotgun (WGS) entry which is preliminary data.</text>
</comment>
<evidence type="ECO:0000313" key="3">
    <source>
        <dbReference type="Proteomes" id="UP000602395"/>
    </source>
</evidence>
<proteinExistence type="predicted"/>
<name>A0ABR7W8P2_9ACTN</name>
<keyword evidence="3" id="KW-1185">Reference proteome</keyword>
<reference evidence="2 3" key="1">
    <citation type="submission" date="2020-09" db="EMBL/GenBank/DDBJ databases">
        <title>Novel species in genus Gordonia.</title>
        <authorList>
            <person name="Zhang G."/>
        </authorList>
    </citation>
    <scope>NUCLEOTIDE SEQUENCE [LARGE SCALE GENOMIC DNA]</scope>
    <source>
        <strain evidence="2 3">ON-33</strain>
    </source>
</reference>
<dbReference type="Pfam" id="PF26061">
    <property type="entry name" value="DUF8021"/>
    <property type="match status" value="1"/>
</dbReference>
<dbReference type="EMBL" id="JACWMS010000001">
    <property type="protein sequence ID" value="MBD1319191.1"/>
    <property type="molecule type" value="Genomic_DNA"/>
</dbReference>
<sequence>MTPTAGPEREAQLIASARAYVDALVSHDPSGVALHPDCTRTEMGMKTGRNGAHIARGLARGPQFRLIHRISGFTAEVDGHMVSTRFWVHVRPKTLGLAAQVTESFVVDEDNKIRAIVARFGVPRRKS</sequence>
<evidence type="ECO:0000259" key="1">
    <source>
        <dbReference type="Pfam" id="PF26061"/>
    </source>
</evidence>
<evidence type="ECO:0000313" key="2">
    <source>
        <dbReference type="EMBL" id="MBD1319191.1"/>
    </source>
</evidence>
<dbReference type="InterPro" id="IPR032710">
    <property type="entry name" value="NTF2-like_dom_sf"/>
</dbReference>
<gene>
    <name evidence="2" type="ORF">IDF66_06305</name>
</gene>
<dbReference type="Gene3D" id="3.10.450.50">
    <property type="match status" value="1"/>
</dbReference>
<dbReference type="RefSeq" id="WP_190266071.1">
    <property type="nucleotide sequence ID" value="NZ_BAABAD010000003.1"/>
</dbReference>
<dbReference type="SUPFAM" id="SSF54427">
    <property type="entry name" value="NTF2-like"/>
    <property type="match status" value="1"/>
</dbReference>
<protein>
    <recommendedName>
        <fullName evidence="1">DUF8021 domain-containing protein</fullName>
    </recommendedName>
</protein>